<keyword evidence="3" id="KW-1185">Reference proteome</keyword>
<feature type="region of interest" description="Disordered" evidence="1">
    <location>
        <begin position="1"/>
        <end position="71"/>
    </location>
</feature>
<feature type="compositionally biased region" description="Pro residues" evidence="1">
    <location>
        <begin position="24"/>
        <end position="34"/>
    </location>
</feature>
<protein>
    <submittedName>
        <fullName evidence="2">Uncharacterized protein</fullName>
    </submittedName>
</protein>
<sequence length="132" mass="14088">MQCPPGSFNMVAGPTPSNQQNIMPRPPTQPPPSASPTAGGGRMQHLAAAPPGSMPPPPPSSAGSARPQATLRPRFDVWSLVSGMLKTDNQGNPLHTPQQVAEVLHQFIFESLHRMPFDDGKQPSTFLQLFSA</sequence>
<organism evidence="2 3">
    <name type="scientific">Apiospora phragmitis</name>
    <dbReference type="NCBI Taxonomy" id="2905665"/>
    <lineage>
        <taxon>Eukaryota</taxon>
        <taxon>Fungi</taxon>
        <taxon>Dikarya</taxon>
        <taxon>Ascomycota</taxon>
        <taxon>Pezizomycotina</taxon>
        <taxon>Sordariomycetes</taxon>
        <taxon>Xylariomycetidae</taxon>
        <taxon>Amphisphaeriales</taxon>
        <taxon>Apiosporaceae</taxon>
        <taxon>Apiospora</taxon>
    </lineage>
</organism>
<accession>A0ABR1SV31</accession>
<evidence type="ECO:0000313" key="3">
    <source>
        <dbReference type="Proteomes" id="UP001480595"/>
    </source>
</evidence>
<dbReference type="Proteomes" id="UP001480595">
    <property type="component" value="Unassembled WGS sequence"/>
</dbReference>
<name>A0ABR1SV31_9PEZI</name>
<dbReference type="GeneID" id="92099430"/>
<reference evidence="2 3" key="1">
    <citation type="submission" date="2023-01" db="EMBL/GenBank/DDBJ databases">
        <title>Analysis of 21 Apiospora genomes using comparative genomics revels a genus with tremendous synthesis potential of carbohydrate active enzymes and secondary metabolites.</title>
        <authorList>
            <person name="Sorensen T."/>
        </authorList>
    </citation>
    <scope>NUCLEOTIDE SEQUENCE [LARGE SCALE GENOMIC DNA]</scope>
    <source>
        <strain evidence="2 3">CBS 135458</strain>
    </source>
</reference>
<comment type="caution">
    <text evidence="2">The sequence shown here is derived from an EMBL/GenBank/DDBJ whole genome shotgun (WGS) entry which is preliminary data.</text>
</comment>
<dbReference type="EMBL" id="JAQQWL010000016">
    <property type="protein sequence ID" value="KAK8038191.1"/>
    <property type="molecule type" value="Genomic_DNA"/>
</dbReference>
<gene>
    <name evidence="2" type="ORF">PG994_014958</name>
</gene>
<dbReference type="RefSeq" id="XP_066708043.1">
    <property type="nucleotide sequence ID" value="XM_066866367.1"/>
</dbReference>
<evidence type="ECO:0000313" key="2">
    <source>
        <dbReference type="EMBL" id="KAK8038191.1"/>
    </source>
</evidence>
<proteinExistence type="predicted"/>
<evidence type="ECO:0000256" key="1">
    <source>
        <dbReference type="SAM" id="MobiDB-lite"/>
    </source>
</evidence>